<dbReference type="InterPro" id="IPR014764">
    <property type="entry name" value="DCN-prot"/>
</dbReference>
<evidence type="ECO:0000256" key="2">
    <source>
        <dbReference type="RuleBase" id="RU410713"/>
    </source>
</evidence>
<dbReference type="GeneID" id="25372281"/>
<comment type="function">
    <text evidence="2">Neddylation of cullins play an essential role in the regulation of SCF-type complexes activity.</text>
</comment>
<gene>
    <name evidence="4" type="ORF">AUEXF2481DRAFT_9266</name>
</gene>
<dbReference type="PANTHER" id="PTHR12281:SF31">
    <property type="entry name" value="DCN1-LIKE PROTEIN 3"/>
    <property type="match status" value="1"/>
</dbReference>
<dbReference type="HOGENOM" id="CLU_047042_1_0_1"/>
<dbReference type="GO" id="GO:0045116">
    <property type="term" value="P:protein neddylation"/>
    <property type="evidence" value="ECO:0007669"/>
    <property type="project" value="TreeGrafter"/>
</dbReference>
<dbReference type="RefSeq" id="XP_013339059.1">
    <property type="nucleotide sequence ID" value="XM_013483605.1"/>
</dbReference>
<dbReference type="OMA" id="LWCKFLQ"/>
<evidence type="ECO:0000313" key="5">
    <source>
        <dbReference type="Proteomes" id="UP000030641"/>
    </source>
</evidence>
<dbReference type="GO" id="GO:0031624">
    <property type="term" value="F:ubiquitin conjugating enzyme binding"/>
    <property type="evidence" value="ECO:0007669"/>
    <property type="project" value="TreeGrafter"/>
</dbReference>
<dbReference type="STRING" id="1043005.A0A074XYN0"/>
<dbReference type="Gene3D" id="1.10.8.10">
    <property type="entry name" value="DNA helicase RuvA subunit, C-terminal domain"/>
    <property type="match status" value="1"/>
</dbReference>
<protein>
    <recommendedName>
        <fullName evidence="2">Defective in cullin neddylation protein</fullName>
    </recommendedName>
</protein>
<feature type="domain" description="DCUN1" evidence="3">
    <location>
        <begin position="57"/>
        <end position="260"/>
    </location>
</feature>
<accession>A0A074XYN0</accession>
<dbReference type="GO" id="GO:0000151">
    <property type="term" value="C:ubiquitin ligase complex"/>
    <property type="evidence" value="ECO:0007669"/>
    <property type="project" value="TreeGrafter"/>
</dbReference>
<reference evidence="4 5" key="1">
    <citation type="journal article" date="2014" name="BMC Genomics">
        <title>Genome sequencing of four Aureobasidium pullulans varieties: biotechnological potential, stress tolerance, and description of new species.</title>
        <authorList>
            <person name="Gostin Ar C."/>
            <person name="Ohm R.A."/>
            <person name="Kogej T."/>
            <person name="Sonjak S."/>
            <person name="Turk M."/>
            <person name="Zajc J."/>
            <person name="Zalar P."/>
            <person name="Grube M."/>
            <person name="Sun H."/>
            <person name="Han J."/>
            <person name="Sharma A."/>
            <person name="Chiniquy J."/>
            <person name="Ngan C.Y."/>
            <person name="Lipzen A."/>
            <person name="Barry K."/>
            <person name="Grigoriev I.V."/>
            <person name="Gunde-Cimerman N."/>
        </authorList>
    </citation>
    <scope>NUCLEOTIDE SEQUENCE [LARGE SCALE GENOMIC DNA]</scope>
    <source>
        <strain evidence="4 5">EXF-2481</strain>
    </source>
</reference>
<evidence type="ECO:0000259" key="3">
    <source>
        <dbReference type="PROSITE" id="PS51229"/>
    </source>
</evidence>
<dbReference type="OrthoDB" id="27198at2759"/>
<name>A0A074XYN0_AURSE</name>
<dbReference type="FunCoup" id="A0A074XYN0">
    <property type="interactions" value="410"/>
</dbReference>
<dbReference type="GO" id="GO:0097602">
    <property type="term" value="F:cullin family protein binding"/>
    <property type="evidence" value="ECO:0007669"/>
    <property type="project" value="TreeGrafter"/>
</dbReference>
<evidence type="ECO:0000313" key="4">
    <source>
        <dbReference type="EMBL" id="KEQ90575.1"/>
    </source>
</evidence>
<dbReference type="PANTHER" id="PTHR12281">
    <property type="entry name" value="RP42 RELATED"/>
    <property type="match status" value="1"/>
</dbReference>
<proteinExistence type="predicted"/>
<dbReference type="AlphaFoldDB" id="A0A074XYN0"/>
<dbReference type="GO" id="GO:0032182">
    <property type="term" value="F:ubiquitin-like protein binding"/>
    <property type="evidence" value="ECO:0007669"/>
    <property type="project" value="TreeGrafter"/>
</dbReference>
<dbReference type="InterPro" id="IPR009060">
    <property type="entry name" value="UBA-like_sf"/>
</dbReference>
<dbReference type="InParanoid" id="A0A074XYN0"/>
<dbReference type="SUPFAM" id="SSF46934">
    <property type="entry name" value="UBA-like"/>
    <property type="match status" value="1"/>
</dbReference>
<dbReference type="InterPro" id="IPR005176">
    <property type="entry name" value="PONY_dom"/>
</dbReference>
<dbReference type="Pfam" id="PF03556">
    <property type="entry name" value="Cullin_binding"/>
    <property type="match status" value="1"/>
</dbReference>
<dbReference type="Gene3D" id="1.10.238.200">
    <property type="entry name" value="Cullin, PONY binding domain"/>
    <property type="match status" value="1"/>
</dbReference>
<dbReference type="PROSITE" id="PS51229">
    <property type="entry name" value="DCUN1"/>
    <property type="match status" value="1"/>
</dbReference>
<dbReference type="EMBL" id="KL584788">
    <property type="protein sequence ID" value="KEQ90575.1"/>
    <property type="molecule type" value="Genomic_DNA"/>
</dbReference>
<dbReference type="Proteomes" id="UP000030641">
    <property type="component" value="Unassembled WGS sequence"/>
</dbReference>
<dbReference type="Pfam" id="PF14555">
    <property type="entry name" value="UBA_4"/>
    <property type="match status" value="1"/>
</dbReference>
<evidence type="ECO:0000256" key="1">
    <source>
        <dbReference type="ARBA" id="ARBA00022786"/>
    </source>
</evidence>
<dbReference type="Gene3D" id="1.10.238.10">
    <property type="entry name" value="EF-hand"/>
    <property type="match status" value="1"/>
</dbReference>
<keyword evidence="5" id="KW-1185">Reference proteome</keyword>
<organism evidence="4 5">
    <name type="scientific">Aureobasidium subglaciale (strain EXF-2481)</name>
    <name type="common">Aureobasidium pullulans var. subglaciale</name>
    <dbReference type="NCBI Taxonomy" id="1043005"/>
    <lineage>
        <taxon>Eukaryota</taxon>
        <taxon>Fungi</taxon>
        <taxon>Dikarya</taxon>
        <taxon>Ascomycota</taxon>
        <taxon>Pezizomycotina</taxon>
        <taxon>Dothideomycetes</taxon>
        <taxon>Dothideomycetidae</taxon>
        <taxon>Dothideales</taxon>
        <taxon>Saccotheciaceae</taxon>
        <taxon>Aureobasidium</taxon>
    </lineage>
</organism>
<keyword evidence="1" id="KW-0833">Ubl conjugation pathway</keyword>
<dbReference type="InterPro" id="IPR042460">
    <property type="entry name" value="DCN1-like_PONY"/>
</dbReference>
<sequence length="272" mass="30709">MPAAYTSAQKTAIQSFVEVTGTDKTAAARLLKQANWNVQTATNAYFQSGSSNIGSTVSKSTLNKTFDKYREDVTNEPDEINIEGTMELLKDMDVDPSDVGCLIFSEMAKSPSLGKLTRTEFVDNLAALGINDVKKMRDTVEQRRAKLADPSFRPTFKSIYKHTFILARQPGQKAVALEAATEYWNLLFTSPSLDWSSPSTPWLDWWKEFLETKYKKSVNKDMWDQTLVFAEKTLDDEALSFWSEDSAWPGVIDEFVEYVKTEKRAGDAMDVE</sequence>